<sequence length="60" mass="7175">MREIVEKIIQKVESFEKHGEEWQELKEDTLKELKRNPNSSNQALWLCIKSMAEYMESYVG</sequence>
<protein>
    <submittedName>
        <fullName evidence="1">Uncharacterized protein</fullName>
    </submittedName>
</protein>
<proteinExistence type="predicted"/>
<organism evidence="1 2">
    <name type="scientific">Fusobacterium mortiferum</name>
    <dbReference type="NCBI Taxonomy" id="850"/>
    <lineage>
        <taxon>Bacteria</taxon>
        <taxon>Fusobacteriati</taxon>
        <taxon>Fusobacteriota</taxon>
        <taxon>Fusobacteriia</taxon>
        <taxon>Fusobacteriales</taxon>
        <taxon>Fusobacteriaceae</taxon>
        <taxon>Fusobacterium</taxon>
    </lineage>
</organism>
<dbReference type="EMBL" id="JACJLT010000131">
    <property type="protein sequence ID" value="MBM6875936.1"/>
    <property type="molecule type" value="Genomic_DNA"/>
</dbReference>
<keyword evidence="2" id="KW-1185">Reference proteome</keyword>
<gene>
    <name evidence="1" type="ORF">H6A04_09790</name>
</gene>
<evidence type="ECO:0000313" key="2">
    <source>
        <dbReference type="Proteomes" id="UP000728968"/>
    </source>
</evidence>
<dbReference type="RefSeq" id="WP_204716599.1">
    <property type="nucleotide sequence ID" value="NZ_JACJLT010000131.1"/>
</dbReference>
<dbReference type="Proteomes" id="UP000728968">
    <property type="component" value="Unassembled WGS sequence"/>
</dbReference>
<evidence type="ECO:0000313" key="1">
    <source>
        <dbReference type="EMBL" id="MBM6875936.1"/>
    </source>
</evidence>
<accession>A0ABS2G3D8</accession>
<reference evidence="1 2" key="1">
    <citation type="journal article" date="2021" name="Sci. Rep.">
        <title>The distribution of antibiotic resistance genes in chicken gut microbiota commensals.</title>
        <authorList>
            <person name="Juricova H."/>
            <person name="Matiasovicova J."/>
            <person name="Kubasova T."/>
            <person name="Cejkova D."/>
            <person name="Rychlik I."/>
        </authorList>
    </citation>
    <scope>NUCLEOTIDE SEQUENCE [LARGE SCALE GENOMIC DNA]</scope>
    <source>
        <strain evidence="1 2">An425</strain>
    </source>
</reference>
<name>A0ABS2G3D8_FUSMR</name>
<comment type="caution">
    <text evidence="1">The sequence shown here is derived from an EMBL/GenBank/DDBJ whole genome shotgun (WGS) entry which is preliminary data.</text>
</comment>